<evidence type="ECO:0000313" key="2">
    <source>
        <dbReference type="EMBL" id="KAK5109746.1"/>
    </source>
</evidence>
<name>A0AAN7YEC4_9PEZI</name>
<accession>A0AAN7YEC4</accession>
<protein>
    <submittedName>
        <fullName evidence="2">Uncharacterized protein</fullName>
    </submittedName>
</protein>
<sequence length="128" mass="14811">MASQLREEANVEPSQESQNVDVPDIQKKLEQHKLDLKKRRTERINAITAAHQKRTDKLKRDYERAKTRHYEAIRAIRKPKAQRLLDLVQRKRQLVMELDNCQAQVQTAFAATAEKLKLAVDARVAALS</sequence>
<proteinExistence type="predicted"/>
<comment type="caution">
    <text evidence="2">The sequence shown here is derived from an EMBL/GenBank/DDBJ whole genome shotgun (WGS) entry which is preliminary data.</text>
</comment>
<organism evidence="2 3">
    <name type="scientific">Meristemomyces frigidus</name>
    <dbReference type="NCBI Taxonomy" id="1508187"/>
    <lineage>
        <taxon>Eukaryota</taxon>
        <taxon>Fungi</taxon>
        <taxon>Dikarya</taxon>
        <taxon>Ascomycota</taxon>
        <taxon>Pezizomycotina</taxon>
        <taxon>Dothideomycetes</taxon>
        <taxon>Dothideomycetidae</taxon>
        <taxon>Mycosphaerellales</taxon>
        <taxon>Teratosphaeriaceae</taxon>
        <taxon>Meristemomyces</taxon>
    </lineage>
</organism>
<feature type="region of interest" description="Disordered" evidence="1">
    <location>
        <begin position="1"/>
        <end position="25"/>
    </location>
</feature>
<evidence type="ECO:0000313" key="3">
    <source>
        <dbReference type="Proteomes" id="UP001310890"/>
    </source>
</evidence>
<dbReference type="Proteomes" id="UP001310890">
    <property type="component" value="Unassembled WGS sequence"/>
</dbReference>
<dbReference type="AlphaFoldDB" id="A0AAN7YEC4"/>
<gene>
    <name evidence="2" type="ORF">LTR62_006586</name>
</gene>
<evidence type="ECO:0000256" key="1">
    <source>
        <dbReference type="SAM" id="MobiDB-lite"/>
    </source>
</evidence>
<dbReference type="EMBL" id="JAVRRL010000059">
    <property type="protein sequence ID" value="KAK5109746.1"/>
    <property type="molecule type" value="Genomic_DNA"/>
</dbReference>
<reference evidence="2" key="1">
    <citation type="submission" date="2023-08" db="EMBL/GenBank/DDBJ databases">
        <title>Black Yeasts Isolated from many extreme environments.</title>
        <authorList>
            <person name="Coleine C."/>
            <person name="Stajich J.E."/>
            <person name="Selbmann L."/>
        </authorList>
    </citation>
    <scope>NUCLEOTIDE SEQUENCE</scope>
    <source>
        <strain evidence="2">CCFEE 5401</strain>
    </source>
</reference>